<evidence type="ECO:0000313" key="2">
    <source>
        <dbReference type="EMBL" id="KAJ5378783.1"/>
    </source>
</evidence>
<dbReference type="PANTHER" id="PTHR37844">
    <property type="entry name" value="SER/THR PROTEIN PHOSPHATASE SUPERFAMILY (AFU_ORTHOLOGUE AFUA_1G14840)"/>
    <property type="match status" value="1"/>
</dbReference>
<dbReference type="Gene3D" id="3.60.21.10">
    <property type="match status" value="1"/>
</dbReference>
<dbReference type="InterPro" id="IPR029052">
    <property type="entry name" value="Metallo-depent_PP-like"/>
</dbReference>
<dbReference type="InterPro" id="IPR004843">
    <property type="entry name" value="Calcineurin-like_PHP"/>
</dbReference>
<dbReference type="AlphaFoldDB" id="A0A9W9SHP3"/>
<dbReference type="Proteomes" id="UP001147747">
    <property type="component" value="Unassembled WGS sequence"/>
</dbReference>
<gene>
    <name evidence="2" type="ORF">N7509_011902</name>
</gene>
<dbReference type="GO" id="GO:0016787">
    <property type="term" value="F:hydrolase activity"/>
    <property type="evidence" value="ECO:0007669"/>
    <property type="project" value="InterPro"/>
</dbReference>
<dbReference type="PANTHER" id="PTHR37844:SF2">
    <property type="entry name" value="SER_THR PROTEIN PHOSPHATASE SUPERFAMILY (AFU_ORTHOLOGUE AFUA_1G14840)"/>
    <property type="match status" value="1"/>
</dbReference>
<reference evidence="2" key="1">
    <citation type="submission" date="2022-12" db="EMBL/GenBank/DDBJ databases">
        <authorList>
            <person name="Petersen C."/>
        </authorList>
    </citation>
    <scope>NUCLEOTIDE SEQUENCE</scope>
    <source>
        <strain evidence="2">IBT 29677</strain>
    </source>
</reference>
<protein>
    <recommendedName>
        <fullName evidence="1">Calcineurin-like phosphoesterase domain-containing protein</fullName>
    </recommendedName>
</protein>
<dbReference type="RefSeq" id="XP_056482569.1">
    <property type="nucleotide sequence ID" value="XM_056636539.1"/>
</dbReference>
<dbReference type="OrthoDB" id="550558at2759"/>
<sequence>MVLQARDSLSNSSECLQEFQILSDLHLEVNREYNSFEIPVCSKYLILAGDIGRLVDYEDYLAFLEKQTRTFQTVFLVLGNHEFYGLSFDSALEKARKLEQEPSLNGRLVWLHQHRVDIPDSKISILGCVLWSYIPEKAKEIVSSKTKDFKHIENWTTNQHNALHSSDLTWLRRELDNIHHEKLKDPSEARSVLVITHHAPSLQGTSNPKYEHSPWSSAFATDLLSRDWMVSTLGFLDTRITPLNSIQMGYWP</sequence>
<dbReference type="Pfam" id="PF00149">
    <property type="entry name" value="Metallophos"/>
    <property type="match status" value="1"/>
</dbReference>
<reference evidence="2" key="2">
    <citation type="journal article" date="2023" name="IMA Fungus">
        <title>Comparative genomic study of the Penicillium genus elucidates a diverse pangenome and 15 lateral gene transfer events.</title>
        <authorList>
            <person name="Petersen C."/>
            <person name="Sorensen T."/>
            <person name="Nielsen M.R."/>
            <person name="Sondergaard T.E."/>
            <person name="Sorensen J.L."/>
            <person name="Fitzpatrick D.A."/>
            <person name="Frisvad J.C."/>
            <person name="Nielsen K.L."/>
        </authorList>
    </citation>
    <scope>NUCLEOTIDE SEQUENCE</scope>
    <source>
        <strain evidence="2">IBT 29677</strain>
    </source>
</reference>
<organism evidence="2 3">
    <name type="scientific">Penicillium cosmopolitanum</name>
    <dbReference type="NCBI Taxonomy" id="1131564"/>
    <lineage>
        <taxon>Eukaryota</taxon>
        <taxon>Fungi</taxon>
        <taxon>Dikarya</taxon>
        <taxon>Ascomycota</taxon>
        <taxon>Pezizomycotina</taxon>
        <taxon>Eurotiomycetes</taxon>
        <taxon>Eurotiomycetidae</taxon>
        <taxon>Eurotiales</taxon>
        <taxon>Aspergillaceae</taxon>
        <taxon>Penicillium</taxon>
    </lineage>
</organism>
<name>A0A9W9SHP3_9EURO</name>
<dbReference type="SUPFAM" id="SSF56300">
    <property type="entry name" value="Metallo-dependent phosphatases"/>
    <property type="match status" value="1"/>
</dbReference>
<dbReference type="EMBL" id="JAPZBU010000011">
    <property type="protein sequence ID" value="KAJ5378783.1"/>
    <property type="molecule type" value="Genomic_DNA"/>
</dbReference>
<dbReference type="GeneID" id="81375519"/>
<comment type="caution">
    <text evidence="2">The sequence shown here is derived from an EMBL/GenBank/DDBJ whole genome shotgun (WGS) entry which is preliminary data.</text>
</comment>
<feature type="domain" description="Calcineurin-like phosphoesterase" evidence="1">
    <location>
        <begin position="22"/>
        <end position="206"/>
    </location>
</feature>
<proteinExistence type="predicted"/>
<accession>A0A9W9SHP3</accession>
<keyword evidence="3" id="KW-1185">Reference proteome</keyword>
<evidence type="ECO:0000259" key="1">
    <source>
        <dbReference type="Pfam" id="PF00149"/>
    </source>
</evidence>
<evidence type="ECO:0000313" key="3">
    <source>
        <dbReference type="Proteomes" id="UP001147747"/>
    </source>
</evidence>